<sequence length="524" mass="58864">MAAETPSSCWLDVQSIVRCDNRHEISLLATPTESNSIAALTKELNKVKHQLMPAASLCAQAVNEFHEQIGSHERTNASYEFRRARSMCNQYESLGASRHNRAEPRNSRKRTRRNEQNDGFGTHQFVNRSALKLANIDALLGFKLLLSNKHQDPAAKLLVSDAEQRNDKYFSFVDLCGAPGGFSEYILFRHANAAKSKMEDNSSSSSSSSGNNQIISTTRAKVETSYAMVNDVYTKKKYPCYGFGMSLIGTNEDGKGASWDLSHLQQYHHSKQSNHKRRNSKQTEVNDSLHYTVCSGSDETGSIYNWDNVLHLEHVIASTLNNANLGDGHSRGLVHLVVADGGFDAQRDSSSQEEVAHRIIVSQTAAALHLLRPGGNFVLKMFGFQMDRTKRMMACVHERFREMVLIKPIVSRPASAERYLVCLDFIGCDKIWDGLAWKDEMLGDDMNIGNNDMNTSNDNLQSSINDILHSFDLQMLELNIESCRSIVNHLNERTSAAQNCELRSTFKQKNDIDLKLYGRSWQLS</sequence>
<accession>A0ABD3N8B0</accession>
<name>A0ABD3N8B0_9STRA</name>
<comment type="caution">
    <text evidence="4">The sequence shown here is derived from an EMBL/GenBank/DDBJ whole genome shotgun (WGS) entry which is preliminary data.</text>
</comment>
<evidence type="ECO:0000256" key="1">
    <source>
        <dbReference type="RuleBase" id="RU368012"/>
    </source>
</evidence>
<dbReference type="GO" id="GO:0032259">
    <property type="term" value="P:methylation"/>
    <property type="evidence" value="ECO:0007669"/>
    <property type="project" value="UniProtKB-KW"/>
</dbReference>
<dbReference type="GO" id="GO:0005634">
    <property type="term" value="C:nucleus"/>
    <property type="evidence" value="ECO:0007669"/>
    <property type="project" value="UniProtKB-SubCell"/>
</dbReference>
<dbReference type="EMBL" id="JALLPJ020001269">
    <property type="protein sequence ID" value="KAL3772314.1"/>
    <property type="molecule type" value="Genomic_DNA"/>
</dbReference>
<comment type="catalytic activity">
    <reaction evidence="1">
        <text>a 5'-end (N(7)-methyl 5'-triphosphoguanosine)-ribonucleoside in mRNA + S-adenosyl-L-methionine = a 5'-end (N(7)-methyl 5'-triphosphoguanosine)-(2'-O-methyl-ribonucleoside) in mRNA + S-adenosyl-L-homocysteine + H(+)</text>
        <dbReference type="Rhea" id="RHEA:67020"/>
        <dbReference type="Rhea" id="RHEA-COMP:17167"/>
        <dbReference type="Rhea" id="RHEA-COMP:17168"/>
        <dbReference type="ChEBI" id="CHEBI:15378"/>
        <dbReference type="ChEBI" id="CHEBI:57856"/>
        <dbReference type="ChEBI" id="CHEBI:59789"/>
        <dbReference type="ChEBI" id="CHEBI:156461"/>
        <dbReference type="ChEBI" id="CHEBI:167609"/>
        <dbReference type="EC" id="2.1.1.57"/>
    </reaction>
</comment>
<keyword evidence="1" id="KW-0808">Transferase</keyword>
<dbReference type="EC" id="2.1.1.57" evidence="1"/>
<evidence type="ECO:0000256" key="2">
    <source>
        <dbReference type="SAM" id="MobiDB-lite"/>
    </source>
</evidence>
<dbReference type="PANTHER" id="PTHR16121:SF0">
    <property type="entry name" value="CAP-SPECIFIC MRNA (NUCLEOSIDE-2'-O-)-METHYLTRANSFERASE 1"/>
    <property type="match status" value="1"/>
</dbReference>
<dbReference type="SUPFAM" id="SSF53335">
    <property type="entry name" value="S-adenosyl-L-methionine-dependent methyltransferases"/>
    <property type="match status" value="1"/>
</dbReference>
<evidence type="ECO:0000313" key="4">
    <source>
        <dbReference type="EMBL" id="KAL3772314.1"/>
    </source>
</evidence>
<dbReference type="AlphaFoldDB" id="A0ABD3N8B0"/>
<dbReference type="InterPro" id="IPR002877">
    <property type="entry name" value="RNA_MeTrfase_FtsJ_dom"/>
</dbReference>
<protein>
    <recommendedName>
        <fullName evidence="1">Cap-specific mRNA (nucleoside-2'-O-)-methyltransferase 1</fullName>
        <ecNumber evidence="1">2.1.1.57</ecNumber>
    </recommendedName>
    <alternativeName>
        <fullName evidence="1">Cap1 2'O-ribose methyltransferase 1</fullName>
    </alternativeName>
</protein>
<comment type="subcellular location">
    <subcellularLocation>
        <location evidence="1">Nucleus</location>
    </subcellularLocation>
</comment>
<comment type="function">
    <text evidence="1">S-adenosyl-L-methionine-dependent methyltransferase that mediates RNA cap1 2'-O-ribose methylation to the 5'-cap structure of RNAs. Methylates the ribose of the first nucleotide of a m(7)GpppG-capped mRNA to produce m(7)GpppNmp (cap1).</text>
</comment>
<proteinExistence type="predicted"/>
<dbReference type="GO" id="GO:0006370">
    <property type="term" value="P:7-methylguanosine mRNA capping"/>
    <property type="evidence" value="ECO:0007669"/>
    <property type="project" value="UniProtKB-UniRule"/>
</dbReference>
<feature type="domain" description="Ribosomal RNA methyltransferase FtsJ" evidence="3">
    <location>
        <begin position="125"/>
        <end position="190"/>
    </location>
</feature>
<evidence type="ECO:0000313" key="5">
    <source>
        <dbReference type="Proteomes" id="UP001530400"/>
    </source>
</evidence>
<feature type="region of interest" description="Disordered" evidence="2">
    <location>
        <begin position="92"/>
        <end position="121"/>
    </location>
</feature>
<feature type="domain" description="Ribosomal RNA methyltransferase FtsJ" evidence="3">
    <location>
        <begin position="321"/>
        <end position="425"/>
    </location>
</feature>
<dbReference type="Pfam" id="PF01728">
    <property type="entry name" value="FtsJ"/>
    <property type="match status" value="2"/>
</dbReference>
<dbReference type="PANTHER" id="PTHR16121">
    <property type="entry name" value="CAP-SPECIFIC MRNA (NUCLEOSIDE-2'-O-)-METHYLTRANSFERASE 1-RELATED"/>
    <property type="match status" value="1"/>
</dbReference>
<evidence type="ECO:0000259" key="3">
    <source>
        <dbReference type="Pfam" id="PF01728"/>
    </source>
</evidence>
<dbReference type="Proteomes" id="UP001530400">
    <property type="component" value="Unassembled WGS sequence"/>
</dbReference>
<keyword evidence="1" id="KW-0539">Nucleus</keyword>
<dbReference type="GO" id="GO:0004483">
    <property type="term" value="F:methyltransferase cap1 activity"/>
    <property type="evidence" value="ECO:0007669"/>
    <property type="project" value="UniProtKB-UniRule"/>
</dbReference>
<keyword evidence="5" id="KW-1185">Reference proteome</keyword>
<organism evidence="4 5">
    <name type="scientific">Cyclotella atomus</name>
    <dbReference type="NCBI Taxonomy" id="382360"/>
    <lineage>
        <taxon>Eukaryota</taxon>
        <taxon>Sar</taxon>
        <taxon>Stramenopiles</taxon>
        <taxon>Ochrophyta</taxon>
        <taxon>Bacillariophyta</taxon>
        <taxon>Coscinodiscophyceae</taxon>
        <taxon>Thalassiosirophycidae</taxon>
        <taxon>Stephanodiscales</taxon>
        <taxon>Stephanodiscaceae</taxon>
        <taxon>Cyclotella</taxon>
    </lineage>
</organism>
<keyword evidence="1" id="KW-0949">S-adenosyl-L-methionine</keyword>
<keyword evidence="1" id="KW-0506">mRNA capping</keyword>
<keyword evidence="1" id="KW-0489">Methyltransferase</keyword>
<keyword evidence="1" id="KW-0507">mRNA processing</keyword>
<gene>
    <name evidence="4" type="ORF">ACHAWO_004346</name>
</gene>
<dbReference type="InterPro" id="IPR029063">
    <property type="entry name" value="SAM-dependent_MTases_sf"/>
</dbReference>
<dbReference type="Gene3D" id="3.40.50.12760">
    <property type="match status" value="1"/>
</dbReference>
<reference evidence="4 5" key="1">
    <citation type="submission" date="2024-10" db="EMBL/GenBank/DDBJ databases">
        <title>Updated reference genomes for cyclostephanoid diatoms.</title>
        <authorList>
            <person name="Roberts W.R."/>
            <person name="Alverson A.J."/>
        </authorList>
    </citation>
    <scope>NUCLEOTIDE SEQUENCE [LARGE SCALE GENOMIC DNA]</scope>
    <source>
        <strain evidence="4 5">AJA010-31</strain>
    </source>
</reference>
<dbReference type="GO" id="GO:0003676">
    <property type="term" value="F:nucleic acid binding"/>
    <property type="evidence" value="ECO:0007669"/>
    <property type="project" value="UniProtKB-UniRule"/>
</dbReference>
<dbReference type="InterPro" id="IPR050851">
    <property type="entry name" value="mRNA_Cap_2O-Ribose_MeTrfase"/>
</dbReference>
<dbReference type="GO" id="GO:0016556">
    <property type="term" value="P:mRNA modification"/>
    <property type="evidence" value="ECO:0007669"/>
    <property type="project" value="UniProtKB-UniRule"/>
</dbReference>